<feature type="domain" description="Prokaryotic-type class I peptide chain release factors" evidence="7">
    <location>
        <begin position="238"/>
        <end position="254"/>
    </location>
</feature>
<accession>A0A0G0LGJ6</accession>
<comment type="subcellular location">
    <subcellularLocation>
        <location evidence="4">Cytoplasm</location>
    </subcellularLocation>
</comment>
<name>A0A0G0LGJ6_9BACT</name>
<evidence type="ECO:0000313" key="8">
    <source>
        <dbReference type="EMBL" id="KKQ91013.1"/>
    </source>
</evidence>
<evidence type="ECO:0000256" key="3">
    <source>
        <dbReference type="ARBA" id="ARBA00022917"/>
    </source>
</evidence>
<dbReference type="HAMAP" id="MF_00094">
    <property type="entry name" value="Rel_fac_2"/>
    <property type="match status" value="1"/>
</dbReference>
<dbReference type="SMART" id="SM00937">
    <property type="entry name" value="PCRF"/>
    <property type="match status" value="1"/>
</dbReference>
<evidence type="ECO:0000256" key="5">
    <source>
        <dbReference type="NCBIfam" id="TIGR00020"/>
    </source>
</evidence>
<comment type="caution">
    <text evidence="8">The sequence shown here is derived from an EMBL/GenBank/DDBJ whole genome shotgun (WGS) entry which is preliminary data.</text>
</comment>
<dbReference type="GO" id="GO:0005737">
    <property type="term" value="C:cytoplasm"/>
    <property type="evidence" value="ECO:0007669"/>
    <property type="project" value="UniProtKB-SubCell"/>
</dbReference>
<feature type="modified residue" description="N5-methylglutamine" evidence="4">
    <location>
        <position position="245"/>
    </location>
</feature>
<dbReference type="Gene3D" id="3.30.160.20">
    <property type="match status" value="1"/>
</dbReference>
<evidence type="ECO:0000256" key="1">
    <source>
        <dbReference type="ARBA" id="ARBA00010835"/>
    </source>
</evidence>
<comment type="PTM">
    <text evidence="4">Methylated by PrmC. Methylation increases the termination efficiency of RF2.</text>
</comment>
<dbReference type="PANTHER" id="PTHR43116">
    <property type="entry name" value="PEPTIDE CHAIN RELEASE FACTOR 2"/>
    <property type="match status" value="1"/>
</dbReference>
<keyword evidence="4" id="KW-0963">Cytoplasm</keyword>
<dbReference type="PANTHER" id="PTHR43116:SF3">
    <property type="entry name" value="CLASS I PEPTIDE CHAIN RELEASE FACTOR"/>
    <property type="match status" value="1"/>
</dbReference>
<dbReference type="Gene3D" id="1.20.58.410">
    <property type="entry name" value="Release factor"/>
    <property type="match status" value="1"/>
</dbReference>
<dbReference type="Pfam" id="PF00472">
    <property type="entry name" value="RF-1"/>
    <property type="match status" value="1"/>
</dbReference>
<dbReference type="Proteomes" id="UP000033841">
    <property type="component" value="Unassembled WGS sequence"/>
</dbReference>
<comment type="function">
    <text evidence="4">Peptide chain release factor 2 directs the termination of translation in response to the peptide chain termination codons UGA and UAA.</text>
</comment>
<dbReference type="EMBL" id="LBVR01000026">
    <property type="protein sequence ID" value="KKQ91013.1"/>
    <property type="molecule type" value="Genomic_DNA"/>
</dbReference>
<gene>
    <name evidence="4" type="primary">prfB</name>
    <name evidence="8" type="ORF">UT14_C0026G0017</name>
</gene>
<comment type="similarity">
    <text evidence="1 4">Belongs to the prokaryotic/mitochondrial release factor family.</text>
</comment>
<keyword evidence="2 4" id="KW-0488">Methylation</keyword>
<dbReference type="SUPFAM" id="SSF75620">
    <property type="entry name" value="Release factor"/>
    <property type="match status" value="1"/>
</dbReference>
<dbReference type="Pfam" id="PF03462">
    <property type="entry name" value="PCRF"/>
    <property type="match status" value="1"/>
</dbReference>
<dbReference type="PROSITE" id="PS00745">
    <property type="entry name" value="RF_PROK_I"/>
    <property type="match status" value="1"/>
</dbReference>
<evidence type="ECO:0000256" key="2">
    <source>
        <dbReference type="ARBA" id="ARBA00022481"/>
    </source>
</evidence>
<dbReference type="InterPro" id="IPR045853">
    <property type="entry name" value="Pep_chain_release_fac_I_sf"/>
</dbReference>
<feature type="coiled-coil region" evidence="6">
    <location>
        <begin position="63"/>
        <end position="109"/>
    </location>
</feature>
<sequence length="357" mass="40901">MESLQTIQQKISTLKDKLDYSNHQKLYQKLKQDSENPDIWDNPQEAKNTMQQLSYHQEIIDKVDNLTKDINSLIELNQLLETNPDLEISKDLENSISQLEVQLKELELQTYLSGKYDKNYAIFSIHSGQGGTEAMDWASMLQRMYQRYFERKNWTFELLDSTPGEEAGIKSASFKISAPNAYGLLRREGGTHRLVRLSPFNADNLRQTSFAKVEVTPVLENDDEVKINPEEVEFAAFRSGGSGGQNVNKVSTAVRLVHRPTGITVSCQSQRSQDQNRLLAMQMLSSKLWAIEQEKRDTQMSDIKGKNVNPSWGHQIRSYVLHPYKMVKDLRTKYETSDTTSVLDGNLDDFIQAELKL</sequence>
<organism evidence="8 9">
    <name type="scientific">Candidatus Shapirobacteria bacterium GW2011_GWE1_38_92</name>
    <dbReference type="NCBI Taxonomy" id="1618489"/>
    <lineage>
        <taxon>Bacteria</taxon>
        <taxon>Candidatus Shapironibacteriota</taxon>
    </lineage>
</organism>
<dbReference type="InterPro" id="IPR005139">
    <property type="entry name" value="PCRF"/>
</dbReference>
<protein>
    <recommendedName>
        <fullName evidence="4 5">Peptide chain release factor 2</fullName>
        <shortName evidence="4">RF-2</shortName>
    </recommendedName>
</protein>
<dbReference type="InterPro" id="IPR000352">
    <property type="entry name" value="Pep_chain_release_fac_I"/>
</dbReference>
<dbReference type="PATRIC" id="fig|1618489.3.peg.439"/>
<reference evidence="8 9" key="1">
    <citation type="journal article" date="2015" name="Nature">
        <title>rRNA introns, odd ribosomes, and small enigmatic genomes across a large radiation of phyla.</title>
        <authorList>
            <person name="Brown C.T."/>
            <person name="Hug L.A."/>
            <person name="Thomas B.C."/>
            <person name="Sharon I."/>
            <person name="Castelle C.J."/>
            <person name="Singh A."/>
            <person name="Wilkins M.J."/>
            <person name="Williams K.H."/>
            <person name="Banfield J.F."/>
        </authorList>
    </citation>
    <scope>NUCLEOTIDE SEQUENCE [LARGE SCALE GENOMIC DNA]</scope>
</reference>
<dbReference type="AlphaFoldDB" id="A0A0G0LGJ6"/>
<keyword evidence="3 4" id="KW-0648">Protein biosynthesis</keyword>
<evidence type="ECO:0000256" key="4">
    <source>
        <dbReference type="HAMAP-Rule" id="MF_00094"/>
    </source>
</evidence>
<keyword evidence="6" id="KW-0175">Coiled coil</keyword>
<proteinExistence type="inferred from homology"/>
<evidence type="ECO:0000256" key="6">
    <source>
        <dbReference type="SAM" id="Coils"/>
    </source>
</evidence>
<dbReference type="GO" id="GO:0016149">
    <property type="term" value="F:translation release factor activity, codon specific"/>
    <property type="evidence" value="ECO:0007669"/>
    <property type="project" value="UniProtKB-UniRule"/>
</dbReference>
<dbReference type="NCBIfam" id="TIGR00020">
    <property type="entry name" value="prfB"/>
    <property type="match status" value="1"/>
</dbReference>
<evidence type="ECO:0000259" key="7">
    <source>
        <dbReference type="PROSITE" id="PS00745"/>
    </source>
</evidence>
<evidence type="ECO:0000313" key="9">
    <source>
        <dbReference type="Proteomes" id="UP000033841"/>
    </source>
</evidence>
<dbReference type="InterPro" id="IPR004374">
    <property type="entry name" value="PrfB"/>
</dbReference>
<dbReference type="Gene3D" id="3.30.70.1660">
    <property type="match status" value="1"/>
</dbReference>